<keyword evidence="6" id="KW-0963">Cytoplasm</keyword>
<keyword evidence="4 6" id="KW-0808">Transferase</keyword>
<dbReference type="Gene3D" id="3.40.50.150">
    <property type="entry name" value="Vaccinia Virus protein VP39"/>
    <property type="match status" value="1"/>
</dbReference>
<dbReference type="GO" id="GO:0005737">
    <property type="term" value="C:cytoplasm"/>
    <property type="evidence" value="ECO:0007669"/>
    <property type="project" value="UniProtKB-SubCell"/>
</dbReference>
<dbReference type="Proteomes" id="UP000008466">
    <property type="component" value="Chromosome"/>
</dbReference>
<evidence type="ECO:0000256" key="7">
    <source>
        <dbReference type="SAM" id="MobiDB-lite"/>
    </source>
</evidence>
<dbReference type="NCBIfam" id="TIGR00006">
    <property type="entry name" value="16S rRNA (cytosine(1402)-N(4))-methyltransferase RsmH"/>
    <property type="match status" value="1"/>
</dbReference>
<evidence type="ECO:0000313" key="8">
    <source>
        <dbReference type="EMBL" id="ADY13085.1"/>
    </source>
</evidence>
<comment type="similarity">
    <text evidence="1 6">Belongs to the methyltransferase superfamily. RsmH family.</text>
</comment>
<reference evidence="9" key="1">
    <citation type="submission" date="2011-02" db="EMBL/GenBank/DDBJ databases">
        <title>Complete sequence of Spirochaeta sp. Buddy.</title>
        <authorList>
            <person name="Lucas S."/>
            <person name="Copeland A."/>
            <person name="Lapidus A."/>
            <person name="Cheng J.-F."/>
            <person name="Goodwin L."/>
            <person name="Pitluck S."/>
            <person name="Zeytun A."/>
            <person name="Detter J.C."/>
            <person name="Han C."/>
            <person name="Tapia R."/>
            <person name="Land M."/>
            <person name="Hauser L."/>
            <person name="Kyrpides N."/>
            <person name="Ivanova N."/>
            <person name="Mikhailova N."/>
            <person name="Pagani I."/>
            <person name="Ritalahti K.M."/>
            <person name="Loeffler F.E."/>
            <person name="Woyke T."/>
        </authorList>
    </citation>
    <scope>NUCLEOTIDE SEQUENCE [LARGE SCALE GENOMIC DNA]</scope>
    <source>
        <strain evidence="9">ATCC BAA-1886 / DSM 22777 / Buddy</strain>
    </source>
</reference>
<dbReference type="STRING" id="158189.SpiBuddy_1260"/>
<evidence type="ECO:0000256" key="4">
    <source>
        <dbReference type="ARBA" id="ARBA00022679"/>
    </source>
</evidence>
<dbReference type="InterPro" id="IPR023397">
    <property type="entry name" value="SAM-dep_MeTrfase_MraW_recog"/>
</dbReference>
<name>F0RYU9_SPHGB</name>
<keyword evidence="3 6" id="KW-0489">Methyltransferase</keyword>
<sequence length="296" mass="34102">MEYVHYSVMAQEVLQYLVVPEGREATMVDCTCGEGGHTHLFLSTHPNLKVIGLDRDTTIQQKAIERMKEFGSRFEPKNIWFNDFFAQGEENVYDLILFDLGISSFHYEESHRGFSFRKDEVLDMRLDESASISAFDVVNGYQEERLADVIFNFGEERYSRRIARSIVERRKLAKISTSEELASIIYKAVPPNYRYGHIHPATRTFQAIRIEVNRELDRIEPALKGAVKALKSGGRIAVISFHSLEDRQVKWLFKGMAEGDEPAIRILTKKPLIPTDQEREENAASRSAKLRIIEKR</sequence>
<dbReference type="EC" id="2.1.1.199" evidence="6"/>
<dbReference type="SUPFAM" id="SSF81799">
    <property type="entry name" value="Putative methyltransferase TM0872, insert domain"/>
    <property type="match status" value="1"/>
</dbReference>
<dbReference type="OrthoDB" id="9806637at2"/>
<dbReference type="GO" id="GO:0070475">
    <property type="term" value="P:rRNA base methylation"/>
    <property type="evidence" value="ECO:0007669"/>
    <property type="project" value="UniProtKB-UniRule"/>
</dbReference>
<proteinExistence type="inferred from homology"/>
<dbReference type="PANTHER" id="PTHR11265">
    <property type="entry name" value="S-ADENOSYL-METHYLTRANSFERASE MRAW"/>
    <property type="match status" value="1"/>
</dbReference>
<keyword evidence="5 6" id="KW-0949">S-adenosyl-L-methionine</keyword>
<dbReference type="AlphaFoldDB" id="F0RYU9"/>
<dbReference type="RefSeq" id="WP_013606936.1">
    <property type="nucleotide sequence ID" value="NC_015152.1"/>
</dbReference>
<gene>
    <name evidence="6" type="primary">rsmH</name>
    <name evidence="8" type="ordered locus">SpiBuddy_1260</name>
</gene>
<comment type="function">
    <text evidence="6">Specifically methylates the N4 position of cytidine in position 1402 (C1402) of 16S rRNA.</text>
</comment>
<dbReference type="SUPFAM" id="SSF53335">
    <property type="entry name" value="S-adenosyl-L-methionine-dependent methyltransferases"/>
    <property type="match status" value="1"/>
</dbReference>
<evidence type="ECO:0000256" key="2">
    <source>
        <dbReference type="ARBA" id="ARBA00022552"/>
    </source>
</evidence>
<comment type="subcellular location">
    <subcellularLocation>
        <location evidence="6">Cytoplasm</location>
    </subcellularLocation>
</comment>
<feature type="binding site" evidence="6">
    <location>
        <position position="99"/>
    </location>
    <ligand>
        <name>S-adenosyl-L-methionine</name>
        <dbReference type="ChEBI" id="CHEBI:59789"/>
    </ligand>
</feature>
<evidence type="ECO:0000313" key="9">
    <source>
        <dbReference type="Proteomes" id="UP000008466"/>
    </source>
</evidence>
<dbReference type="InterPro" id="IPR029063">
    <property type="entry name" value="SAM-dependent_MTases_sf"/>
</dbReference>
<dbReference type="KEGG" id="sbu:SpiBuddy_1260"/>
<protein>
    <recommendedName>
        <fullName evidence="6">Ribosomal RNA small subunit methyltransferase H</fullName>
        <ecNumber evidence="6">2.1.1.199</ecNumber>
    </recommendedName>
    <alternativeName>
        <fullName evidence="6">16S rRNA m(4)C1402 methyltransferase</fullName>
    </alternativeName>
    <alternativeName>
        <fullName evidence="6">rRNA (cytosine-N(4)-)-methyltransferase RsmH</fullName>
    </alternativeName>
</protein>
<dbReference type="FunFam" id="1.10.150.170:FF:000003">
    <property type="entry name" value="Ribosomal RNA small subunit methyltransferase H"/>
    <property type="match status" value="1"/>
</dbReference>
<dbReference type="Gene3D" id="1.10.150.170">
    <property type="entry name" value="Putative methyltransferase TM0872, insert domain"/>
    <property type="match status" value="1"/>
</dbReference>
<dbReference type="EMBL" id="CP002541">
    <property type="protein sequence ID" value="ADY13085.1"/>
    <property type="molecule type" value="Genomic_DNA"/>
</dbReference>
<comment type="catalytic activity">
    <reaction evidence="6">
        <text>cytidine(1402) in 16S rRNA + S-adenosyl-L-methionine = N(4)-methylcytidine(1402) in 16S rRNA + S-adenosyl-L-homocysteine + H(+)</text>
        <dbReference type="Rhea" id="RHEA:42928"/>
        <dbReference type="Rhea" id="RHEA-COMP:10286"/>
        <dbReference type="Rhea" id="RHEA-COMP:10287"/>
        <dbReference type="ChEBI" id="CHEBI:15378"/>
        <dbReference type="ChEBI" id="CHEBI:57856"/>
        <dbReference type="ChEBI" id="CHEBI:59789"/>
        <dbReference type="ChEBI" id="CHEBI:74506"/>
        <dbReference type="ChEBI" id="CHEBI:82748"/>
        <dbReference type="EC" id="2.1.1.199"/>
    </reaction>
</comment>
<keyword evidence="2 6" id="KW-0698">rRNA processing</keyword>
<dbReference type="Pfam" id="PF01795">
    <property type="entry name" value="Methyltransf_5"/>
    <property type="match status" value="1"/>
</dbReference>
<keyword evidence="9" id="KW-1185">Reference proteome</keyword>
<dbReference type="PIRSF" id="PIRSF004486">
    <property type="entry name" value="MraW"/>
    <property type="match status" value="1"/>
</dbReference>
<evidence type="ECO:0000256" key="6">
    <source>
        <dbReference type="HAMAP-Rule" id="MF_01007"/>
    </source>
</evidence>
<feature type="binding site" evidence="6">
    <location>
        <position position="54"/>
    </location>
    <ligand>
        <name>S-adenosyl-L-methionine</name>
        <dbReference type="ChEBI" id="CHEBI:59789"/>
    </ligand>
</feature>
<dbReference type="eggNOG" id="COG0275">
    <property type="taxonomic scope" value="Bacteria"/>
</dbReference>
<dbReference type="GO" id="GO:0071424">
    <property type="term" value="F:rRNA (cytosine-N4-)-methyltransferase activity"/>
    <property type="evidence" value="ECO:0007669"/>
    <property type="project" value="UniProtKB-UniRule"/>
</dbReference>
<dbReference type="HAMAP" id="MF_01007">
    <property type="entry name" value="16SrRNA_methyltr_H"/>
    <property type="match status" value="1"/>
</dbReference>
<evidence type="ECO:0000256" key="1">
    <source>
        <dbReference type="ARBA" id="ARBA00010396"/>
    </source>
</evidence>
<feature type="binding site" evidence="6">
    <location>
        <position position="85"/>
    </location>
    <ligand>
        <name>S-adenosyl-L-methionine</name>
        <dbReference type="ChEBI" id="CHEBI:59789"/>
    </ligand>
</feature>
<organism evidence="8 9">
    <name type="scientific">Sphaerochaeta globosa (strain ATCC BAA-1886 / DSM 22777 / Buddy)</name>
    <name type="common">Spirochaeta sp. (strain Buddy)</name>
    <dbReference type="NCBI Taxonomy" id="158189"/>
    <lineage>
        <taxon>Bacteria</taxon>
        <taxon>Pseudomonadati</taxon>
        <taxon>Spirochaetota</taxon>
        <taxon>Spirochaetia</taxon>
        <taxon>Spirochaetales</taxon>
        <taxon>Sphaerochaetaceae</taxon>
        <taxon>Sphaerochaeta</taxon>
    </lineage>
</organism>
<dbReference type="PANTHER" id="PTHR11265:SF0">
    <property type="entry name" value="12S RRNA N4-METHYLCYTIDINE METHYLTRANSFERASE"/>
    <property type="match status" value="1"/>
</dbReference>
<feature type="binding site" evidence="6">
    <location>
        <begin position="35"/>
        <end position="37"/>
    </location>
    <ligand>
        <name>S-adenosyl-L-methionine</name>
        <dbReference type="ChEBI" id="CHEBI:59789"/>
    </ligand>
</feature>
<evidence type="ECO:0000256" key="5">
    <source>
        <dbReference type="ARBA" id="ARBA00022691"/>
    </source>
</evidence>
<feature type="binding site" evidence="6">
    <location>
        <position position="106"/>
    </location>
    <ligand>
        <name>S-adenosyl-L-methionine</name>
        <dbReference type="ChEBI" id="CHEBI:59789"/>
    </ligand>
</feature>
<dbReference type="InterPro" id="IPR002903">
    <property type="entry name" value="RsmH"/>
</dbReference>
<evidence type="ECO:0000256" key="3">
    <source>
        <dbReference type="ARBA" id="ARBA00022603"/>
    </source>
</evidence>
<accession>F0RYU9</accession>
<feature type="region of interest" description="Disordered" evidence="7">
    <location>
        <begin position="277"/>
        <end position="296"/>
    </location>
</feature>
<dbReference type="HOGENOM" id="CLU_038422_2_0_12"/>